<dbReference type="Pfam" id="PF25425">
    <property type="entry name" value="YfjL_N"/>
    <property type="match status" value="1"/>
</dbReference>
<keyword evidence="3" id="KW-0167">Capsid protein</keyword>
<evidence type="ECO:0000259" key="2">
    <source>
        <dbReference type="Pfam" id="PF25425"/>
    </source>
</evidence>
<sequence>MNKSITKVALLLTSILSVIFLFLYFTYNGTPWKRQTAISESENYIVKHFALDAKVKDTSYNHKMDSYEISFETNEDGNFIIEYKGPNRFDISPAVQEYLNKYSKFAQ</sequence>
<dbReference type="Proteomes" id="UP000027778">
    <property type="component" value="Unassembled WGS sequence"/>
</dbReference>
<keyword evidence="4" id="KW-1185">Reference proteome</keyword>
<reference evidence="3 4" key="1">
    <citation type="submission" date="2014-06" db="EMBL/GenBank/DDBJ databases">
        <title>Draft genome sequence of Bacillus gaemokensis JCM 15801 (MCCC 1A00707).</title>
        <authorList>
            <person name="Lai Q."/>
            <person name="Liu Y."/>
            <person name="Shao Z."/>
        </authorList>
    </citation>
    <scope>NUCLEOTIDE SEQUENCE [LARGE SCALE GENOMIC DNA]</scope>
    <source>
        <strain evidence="3 4">JCM 15801</strain>
    </source>
</reference>
<accession>A0A073KIZ3</accession>
<keyword evidence="1" id="KW-1133">Transmembrane helix</keyword>
<dbReference type="InterPro" id="IPR057359">
    <property type="entry name" value="YfjL_N"/>
</dbReference>
<dbReference type="eggNOG" id="ENOG50308NY">
    <property type="taxonomic scope" value="Bacteria"/>
</dbReference>
<name>A0A073KIZ3_9BACI</name>
<feature type="transmembrane region" description="Helical" evidence="1">
    <location>
        <begin position="6"/>
        <end position="25"/>
    </location>
</feature>
<keyword evidence="3" id="KW-0946">Virion</keyword>
<keyword evidence="1" id="KW-0812">Transmembrane</keyword>
<evidence type="ECO:0000313" key="4">
    <source>
        <dbReference type="Proteomes" id="UP000027778"/>
    </source>
</evidence>
<dbReference type="AlphaFoldDB" id="A0A073KIZ3"/>
<evidence type="ECO:0000256" key="1">
    <source>
        <dbReference type="SAM" id="Phobius"/>
    </source>
</evidence>
<protein>
    <submittedName>
        <fullName evidence="3">Spore coat protein C</fullName>
    </submittedName>
</protein>
<organism evidence="3 4">
    <name type="scientific">Bacillus gaemokensis</name>
    <dbReference type="NCBI Taxonomy" id="574375"/>
    <lineage>
        <taxon>Bacteria</taxon>
        <taxon>Bacillati</taxon>
        <taxon>Bacillota</taxon>
        <taxon>Bacilli</taxon>
        <taxon>Bacillales</taxon>
        <taxon>Bacillaceae</taxon>
        <taxon>Bacillus</taxon>
        <taxon>Bacillus cereus group</taxon>
    </lineage>
</organism>
<dbReference type="EMBL" id="JOTM01000001">
    <property type="protein sequence ID" value="KEK26441.1"/>
    <property type="molecule type" value="Genomic_DNA"/>
</dbReference>
<evidence type="ECO:0000313" key="3">
    <source>
        <dbReference type="EMBL" id="KEK26441.1"/>
    </source>
</evidence>
<gene>
    <name evidence="3" type="ORF">BAGA_04160</name>
</gene>
<comment type="caution">
    <text evidence="3">The sequence shown here is derived from an EMBL/GenBank/DDBJ whole genome shotgun (WGS) entry which is preliminary data.</text>
</comment>
<keyword evidence="1" id="KW-0472">Membrane</keyword>
<proteinExistence type="predicted"/>
<feature type="domain" description="YfjL-like N-terminal" evidence="2">
    <location>
        <begin position="8"/>
        <end position="85"/>
    </location>
</feature>